<dbReference type="InterPro" id="IPR018968">
    <property type="entry name" value="Phasin"/>
</dbReference>
<evidence type="ECO:0000256" key="1">
    <source>
        <dbReference type="SAM" id="MobiDB-lite"/>
    </source>
</evidence>
<accession>A0A939S8D1</accession>
<gene>
    <name evidence="4" type="ORF">J4G43_040855</name>
    <name evidence="3" type="ORF">J4G43_42695</name>
</gene>
<feature type="region of interest" description="Disordered" evidence="1">
    <location>
        <begin position="1"/>
        <end position="32"/>
    </location>
</feature>
<evidence type="ECO:0000313" key="5">
    <source>
        <dbReference type="Proteomes" id="UP000664702"/>
    </source>
</evidence>
<name>A0A939S8D1_9BRAD</name>
<dbReference type="EMBL" id="JAGEMI010000001">
    <property type="protein sequence ID" value="MBO1867356.1"/>
    <property type="molecule type" value="Genomic_DNA"/>
</dbReference>
<protein>
    <submittedName>
        <fullName evidence="3">Phasin family protein</fullName>
    </submittedName>
</protein>
<dbReference type="RefSeq" id="WP_208088323.1">
    <property type="nucleotide sequence ID" value="NZ_CP086136.1"/>
</dbReference>
<evidence type="ECO:0000313" key="3">
    <source>
        <dbReference type="EMBL" id="MBO1867356.1"/>
    </source>
</evidence>
<reference evidence="4 5" key="2">
    <citation type="journal article" date="2022" name="Int. J. Syst. Evol. Microbiol.">
        <title>Strains of Bradyrhizobium barranii sp. nov. associated with legumes native to Canada are symbionts of soybeans and belong to different subspecies (subsp. barranii subsp. nov. and subsp. apii subsp. nov.) and symbiovars (sv. glycinearum and sv. septentrionale).</title>
        <authorList>
            <person name="Bromfield E.S.P."/>
            <person name="Cloutier S."/>
            <person name="Wasai-Hara S."/>
            <person name="Minamisawa K."/>
        </authorList>
    </citation>
    <scope>NUCLEOTIDE SEQUENCE [LARGE SCALE GENOMIC DNA]</scope>
    <source>
        <strain evidence="4 5">144S4</strain>
    </source>
</reference>
<evidence type="ECO:0000259" key="2">
    <source>
        <dbReference type="Pfam" id="PF09361"/>
    </source>
</evidence>
<dbReference type="EMBL" id="CP086136">
    <property type="protein sequence ID" value="UEM10900.1"/>
    <property type="molecule type" value="Genomic_DNA"/>
</dbReference>
<proteinExistence type="predicted"/>
<evidence type="ECO:0000313" key="4">
    <source>
        <dbReference type="EMBL" id="UEM10900.1"/>
    </source>
</evidence>
<dbReference type="AlphaFoldDB" id="A0A939S8D1"/>
<feature type="domain" description="Phasin" evidence="2">
    <location>
        <begin position="15"/>
        <end position="109"/>
    </location>
</feature>
<reference evidence="3" key="1">
    <citation type="submission" date="2021-03" db="EMBL/GenBank/DDBJ databases">
        <title>Whole Genome Sequence of Bradyrhizobium sp. Strain 144S4.</title>
        <authorList>
            <person name="Bromfield E.S.P."/>
            <person name="Cloutier S."/>
        </authorList>
    </citation>
    <scope>NUCLEOTIDE SEQUENCE [LARGE SCALE GENOMIC DNA]</scope>
    <source>
        <strain evidence="3">144S4</strain>
    </source>
</reference>
<dbReference type="Pfam" id="PF09361">
    <property type="entry name" value="Phasin_2"/>
    <property type="match status" value="1"/>
</dbReference>
<sequence>MSNPIQNNANRDLSQLQDDSREHISSADASMNSFPGAFHAIATAYSDYTKKSFEDTRSFVEKLSGVKSIDKAIEIQTEFAKSAFETFMAESQKIGALYRDLATESCKPFGSFLAKITPTNR</sequence>
<organism evidence="3">
    <name type="scientific">Bradyrhizobium barranii subsp. barranii</name>
    <dbReference type="NCBI Taxonomy" id="2823807"/>
    <lineage>
        <taxon>Bacteria</taxon>
        <taxon>Pseudomonadati</taxon>
        <taxon>Pseudomonadota</taxon>
        <taxon>Alphaproteobacteria</taxon>
        <taxon>Hyphomicrobiales</taxon>
        <taxon>Nitrobacteraceae</taxon>
        <taxon>Bradyrhizobium</taxon>
        <taxon>Bradyrhizobium barranii</taxon>
    </lineage>
</organism>
<dbReference type="Proteomes" id="UP000664702">
    <property type="component" value="Chromosome"/>
</dbReference>
<feature type="compositionally biased region" description="Polar residues" evidence="1">
    <location>
        <begin position="1"/>
        <end position="17"/>
    </location>
</feature>
<dbReference type="KEGG" id="bban:J4G43_040855"/>